<dbReference type="Pfam" id="PF07690">
    <property type="entry name" value="MFS_1"/>
    <property type="match status" value="1"/>
</dbReference>
<dbReference type="InterPro" id="IPR011701">
    <property type="entry name" value="MFS"/>
</dbReference>
<dbReference type="PANTHER" id="PTHR42718">
    <property type="entry name" value="MAJOR FACILITATOR SUPERFAMILY MULTIDRUG TRANSPORTER MFSC"/>
    <property type="match status" value="1"/>
</dbReference>
<evidence type="ECO:0000313" key="10">
    <source>
        <dbReference type="Proteomes" id="UP001262410"/>
    </source>
</evidence>
<dbReference type="RefSeq" id="WP_309799375.1">
    <property type="nucleotide sequence ID" value="NZ_JAVDPW010000010.1"/>
</dbReference>
<feature type="transmembrane region" description="Helical" evidence="7">
    <location>
        <begin position="368"/>
        <end position="387"/>
    </location>
</feature>
<dbReference type="PROSITE" id="PS50850">
    <property type="entry name" value="MFS"/>
    <property type="match status" value="1"/>
</dbReference>
<evidence type="ECO:0000256" key="6">
    <source>
        <dbReference type="ARBA" id="ARBA00023136"/>
    </source>
</evidence>
<feature type="transmembrane region" description="Helical" evidence="7">
    <location>
        <begin position="63"/>
        <end position="84"/>
    </location>
</feature>
<feature type="transmembrane region" description="Helical" evidence="7">
    <location>
        <begin position="344"/>
        <end position="362"/>
    </location>
</feature>
<feature type="transmembrane region" description="Helical" evidence="7">
    <location>
        <begin position="21"/>
        <end position="43"/>
    </location>
</feature>
<dbReference type="EMBL" id="JAVDPW010000010">
    <property type="protein sequence ID" value="MDR6292883.1"/>
    <property type="molecule type" value="Genomic_DNA"/>
</dbReference>
<reference evidence="9 10" key="1">
    <citation type="submission" date="2023-07" db="EMBL/GenBank/DDBJ databases">
        <title>Sorghum-associated microbial communities from plants grown in Nebraska, USA.</title>
        <authorList>
            <person name="Schachtman D."/>
        </authorList>
    </citation>
    <scope>NUCLEOTIDE SEQUENCE [LARGE SCALE GENOMIC DNA]</scope>
    <source>
        <strain evidence="9 10">584</strain>
    </source>
</reference>
<gene>
    <name evidence="9" type="ORF">E9232_005428</name>
</gene>
<feature type="transmembrane region" description="Helical" evidence="7">
    <location>
        <begin position="210"/>
        <end position="229"/>
    </location>
</feature>
<dbReference type="Gene3D" id="1.20.1720.10">
    <property type="entry name" value="Multidrug resistance protein D"/>
    <property type="match status" value="1"/>
</dbReference>
<dbReference type="Gene3D" id="1.20.1250.20">
    <property type="entry name" value="MFS general substrate transporter like domains"/>
    <property type="match status" value="1"/>
</dbReference>
<dbReference type="CDD" id="cd17503">
    <property type="entry name" value="MFS_LmrB_MDR_like"/>
    <property type="match status" value="1"/>
</dbReference>
<comment type="subcellular location">
    <subcellularLocation>
        <location evidence="1">Cell membrane</location>
        <topology evidence="1">Multi-pass membrane protein</topology>
    </subcellularLocation>
</comment>
<feature type="domain" description="Major facilitator superfamily (MFS) profile" evidence="8">
    <location>
        <begin position="25"/>
        <end position="469"/>
    </location>
</feature>
<keyword evidence="6 7" id="KW-0472">Membrane</keyword>
<dbReference type="InterPro" id="IPR036259">
    <property type="entry name" value="MFS_trans_sf"/>
</dbReference>
<keyword evidence="10" id="KW-1185">Reference proteome</keyword>
<feature type="transmembrane region" description="Helical" evidence="7">
    <location>
        <begin position="241"/>
        <end position="260"/>
    </location>
</feature>
<sequence length="484" mass="52132">MAASDSAPDQQSFATQRDPRLRVIIPMIVAIAFLMEQLDSTIITTAIPDMAVSLGTTPLRLNLAVTTYILTLAVFIPVSGWFADRFGARRIFALALGTFTVGSALCGMADSFGMLLAMRALQGLGGAMMTPVGRLILLRSFPRSQLVTAMTYMTLPAILGPVIGPLLGGVLTTYASWRWIFYVNVPFGCLGIVMALRFIEDVRGEVMARFDYRGFLMVGAGVALLQYGLENIGRPTIPVPAIGAVLFAAILLLLAFGRYARRVRAPAVDLTLFRLRSFWVGTLAGGLCRIGLNGVPFLLPLMLQVGFGESPVVSGSLTFVSSLGALLIRPALSPLLRRLGFDRVLILSAALGSAGVAGFALMQPDTPHWLLLGYIFLFGLLRSMQFMTSNTLSYADMPADKLSRATSLGGVLQQLSVSFGVSVGAMLLGLVSFESHVLTPERFHEVFLLMAIIPLLSIPGFLYLRPEDGVQVSGHQRRKQPGAQ</sequence>
<evidence type="ECO:0000256" key="2">
    <source>
        <dbReference type="ARBA" id="ARBA00022448"/>
    </source>
</evidence>
<feature type="transmembrane region" description="Helical" evidence="7">
    <location>
        <begin position="179"/>
        <end position="198"/>
    </location>
</feature>
<evidence type="ECO:0000256" key="4">
    <source>
        <dbReference type="ARBA" id="ARBA00022692"/>
    </source>
</evidence>
<feature type="transmembrane region" description="Helical" evidence="7">
    <location>
        <begin position="149"/>
        <end position="167"/>
    </location>
</feature>
<dbReference type="InterPro" id="IPR020846">
    <property type="entry name" value="MFS_dom"/>
</dbReference>
<keyword evidence="3" id="KW-1003">Cell membrane</keyword>
<proteinExistence type="predicted"/>
<dbReference type="PANTHER" id="PTHR42718:SF46">
    <property type="entry name" value="BLR6921 PROTEIN"/>
    <property type="match status" value="1"/>
</dbReference>
<dbReference type="InterPro" id="IPR004638">
    <property type="entry name" value="EmrB-like"/>
</dbReference>
<dbReference type="Proteomes" id="UP001262410">
    <property type="component" value="Unassembled WGS sequence"/>
</dbReference>
<dbReference type="NCBIfam" id="TIGR00711">
    <property type="entry name" value="efflux_EmrB"/>
    <property type="match status" value="1"/>
</dbReference>
<evidence type="ECO:0000256" key="5">
    <source>
        <dbReference type="ARBA" id="ARBA00022989"/>
    </source>
</evidence>
<evidence type="ECO:0000259" key="8">
    <source>
        <dbReference type="PROSITE" id="PS50850"/>
    </source>
</evidence>
<feature type="transmembrane region" description="Helical" evidence="7">
    <location>
        <begin position="91"/>
        <end position="110"/>
    </location>
</feature>
<comment type="caution">
    <text evidence="9">The sequence shown here is derived from an EMBL/GenBank/DDBJ whole genome shotgun (WGS) entry which is preliminary data.</text>
</comment>
<evidence type="ECO:0000256" key="3">
    <source>
        <dbReference type="ARBA" id="ARBA00022475"/>
    </source>
</evidence>
<keyword evidence="2" id="KW-0813">Transport</keyword>
<name>A0ABU1JX61_9PROT</name>
<feature type="transmembrane region" description="Helical" evidence="7">
    <location>
        <begin position="272"/>
        <end position="292"/>
    </location>
</feature>
<keyword evidence="4 7" id="KW-0812">Transmembrane</keyword>
<feature type="transmembrane region" description="Helical" evidence="7">
    <location>
        <begin position="116"/>
        <end position="137"/>
    </location>
</feature>
<evidence type="ECO:0000256" key="7">
    <source>
        <dbReference type="SAM" id="Phobius"/>
    </source>
</evidence>
<dbReference type="SUPFAM" id="SSF103473">
    <property type="entry name" value="MFS general substrate transporter"/>
    <property type="match status" value="1"/>
</dbReference>
<accession>A0ABU1JX61</accession>
<feature type="transmembrane region" description="Helical" evidence="7">
    <location>
        <begin position="312"/>
        <end position="332"/>
    </location>
</feature>
<protein>
    <submittedName>
        <fullName evidence="9">EmrB/QacA subfamily drug resistance transporter</fullName>
    </submittedName>
</protein>
<keyword evidence="5 7" id="KW-1133">Transmembrane helix</keyword>
<evidence type="ECO:0000313" key="9">
    <source>
        <dbReference type="EMBL" id="MDR6292883.1"/>
    </source>
</evidence>
<organism evidence="9 10">
    <name type="scientific">Inquilinus ginsengisoli</name>
    <dbReference type="NCBI Taxonomy" id="363840"/>
    <lineage>
        <taxon>Bacteria</taxon>
        <taxon>Pseudomonadati</taxon>
        <taxon>Pseudomonadota</taxon>
        <taxon>Alphaproteobacteria</taxon>
        <taxon>Rhodospirillales</taxon>
        <taxon>Rhodospirillaceae</taxon>
        <taxon>Inquilinus</taxon>
    </lineage>
</organism>
<feature type="transmembrane region" description="Helical" evidence="7">
    <location>
        <begin position="408"/>
        <end position="431"/>
    </location>
</feature>
<evidence type="ECO:0000256" key="1">
    <source>
        <dbReference type="ARBA" id="ARBA00004651"/>
    </source>
</evidence>
<dbReference type="PRINTS" id="PR01036">
    <property type="entry name" value="TCRTETB"/>
</dbReference>
<feature type="transmembrane region" description="Helical" evidence="7">
    <location>
        <begin position="443"/>
        <end position="464"/>
    </location>
</feature>